<accession>A0A8D8B9K8</accession>
<reference evidence="1" key="1">
    <citation type="submission" date="2021-05" db="EMBL/GenBank/DDBJ databases">
        <authorList>
            <person name="Alioto T."/>
            <person name="Alioto T."/>
            <person name="Gomez Garrido J."/>
        </authorList>
    </citation>
    <scope>NUCLEOTIDE SEQUENCE</scope>
</reference>
<organism evidence="1">
    <name type="scientific">Culex pipiens</name>
    <name type="common">House mosquito</name>
    <dbReference type="NCBI Taxonomy" id="7175"/>
    <lineage>
        <taxon>Eukaryota</taxon>
        <taxon>Metazoa</taxon>
        <taxon>Ecdysozoa</taxon>
        <taxon>Arthropoda</taxon>
        <taxon>Hexapoda</taxon>
        <taxon>Insecta</taxon>
        <taxon>Pterygota</taxon>
        <taxon>Neoptera</taxon>
        <taxon>Endopterygota</taxon>
        <taxon>Diptera</taxon>
        <taxon>Nematocera</taxon>
        <taxon>Culicoidea</taxon>
        <taxon>Culicidae</taxon>
        <taxon>Culicinae</taxon>
        <taxon>Culicini</taxon>
        <taxon>Culex</taxon>
        <taxon>Culex</taxon>
    </lineage>
</organism>
<dbReference type="EMBL" id="HBUE01062468">
    <property type="protein sequence ID" value="CAG6469252.1"/>
    <property type="molecule type" value="Transcribed_RNA"/>
</dbReference>
<name>A0A8D8B9K8_CULPI</name>
<proteinExistence type="predicted"/>
<dbReference type="AlphaFoldDB" id="A0A8D8B9K8"/>
<sequence>MTTESEAEAAEHQTFGVSSLGCADELTFYKVSLDKLMDLVSNWLYEQLEHFRPPKGEIQSMALCDLWCIKCPRATVLSCPVPTSALKTKFINKVSILLILNATHLPTLLARLKQCINNC</sequence>
<protein>
    <submittedName>
        <fullName evidence="1">(northern house mosquito) hypothetical protein</fullName>
    </submittedName>
</protein>
<evidence type="ECO:0000313" key="1">
    <source>
        <dbReference type="EMBL" id="CAG6469252.1"/>
    </source>
</evidence>